<evidence type="ECO:0000313" key="4">
    <source>
        <dbReference type="EMBL" id="SVB49840.1"/>
    </source>
</evidence>
<organism evidence="4">
    <name type="scientific">marine metagenome</name>
    <dbReference type="NCBI Taxonomy" id="408172"/>
    <lineage>
        <taxon>unclassified sequences</taxon>
        <taxon>metagenomes</taxon>
        <taxon>ecological metagenomes</taxon>
    </lineage>
</organism>
<dbReference type="CDD" id="cd07010">
    <property type="entry name" value="cupin_PMI_type_I_N_bac"/>
    <property type="match status" value="1"/>
</dbReference>
<dbReference type="InterPro" id="IPR011051">
    <property type="entry name" value="RmlC_Cupin_sf"/>
</dbReference>
<dbReference type="GO" id="GO:0004476">
    <property type="term" value="F:mannose-6-phosphate isomerase activity"/>
    <property type="evidence" value="ECO:0007669"/>
    <property type="project" value="InterPro"/>
</dbReference>
<dbReference type="Gene3D" id="2.60.120.10">
    <property type="entry name" value="Jelly Rolls"/>
    <property type="match status" value="2"/>
</dbReference>
<evidence type="ECO:0000256" key="1">
    <source>
        <dbReference type="ARBA" id="ARBA00022723"/>
    </source>
</evidence>
<feature type="domain" description="Phosphomannose isomerase type I catalytic" evidence="3">
    <location>
        <begin position="28"/>
        <end position="114"/>
    </location>
</feature>
<dbReference type="InterPro" id="IPR014710">
    <property type="entry name" value="RmlC-like_jellyroll"/>
</dbReference>
<sequence length="366" mass="41111">MSKLPPLLFEAHLQYLRFGGDRLKGRVHTPFLAEDKPLAEVWELSDHRIHSSRITDGFFKGLTLTDMMGNYQEALLGDVVPADDGRFPLMIRLLDIHESLPPAVHPTAEYSASKKLPELGKYEAGYVLEARPGAKFYATNKSELKIDQLREAVQNGTSFETMDAVNVKAGEVFYVPAGMLHSWGPGVVLYEVHTTSNAIFALDWMEWDKDEERREYDLQHLEQSIVIDQKPNLAIQAVDFHEQGRQILCANQHFVLERIQSDQPIALNATNNRFSLYTLIEGNGEIVSEEEGYTLNNYRTALIPAHADKSTFIPNGSCVLLKAYVADLKLDIVQPLIAQGISKDRITALAGNARSNDFSRILKDDN</sequence>
<keyword evidence="2" id="KW-0862">Zinc</keyword>
<reference evidence="4" key="1">
    <citation type="submission" date="2018-05" db="EMBL/GenBank/DDBJ databases">
        <authorList>
            <person name="Lanie J.A."/>
            <person name="Ng W.-L."/>
            <person name="Kazmierczak K.M."/>
            <person name="Andrzejewski T.M."/>
            <person name="Davidsen T.M."/>
            <person name="Wayne K.J."/>
            <person name="Tettelin H."/>
            <person name="Glass J.I."/>
            <person name="Rusch D."/>
            <person name="Podicherti R."/>
            <person name="Tsui H.-C.T."/>
            <person name="Winkler M.E."/>
        </authorList>
    </citation>
    <scope>NUCLEOTIDE SEQUENCE</scope>
</reference>
<dbReference type="AlphaFoldDB" id="A0A382EGP6"/>
<dbReference type="GO" id="GO:0008270">
    <property type="term" value="F:zinc ion binding"/>
    <property type="evidence" value="ECO:0007669"/>
    <property type="project" value="InterPro"/>
</dbReference>
<evidence type="ECO:0000256" key="2">
    <source>
        <dbReference type="ARBA" id="ARBA00022833"/>
    </source>
</evidence>
<dbReference type="PANTHER" id="PTHR42742:SF3">
    <property type="entry name" value="FRUCTOKINASE"/>
    <property type="match status" value="1"/>
</dbReference>
<protein>
    <recommendedName>
        <fullName evidence="3">Phosphomannose isomerase type I catalytic domain-containing protein</fullName>
    </recommendedName>
</protein>
<dbReference type="InterPro" id="IPR051804">
    <property type="entry name" value="Carb_Metab_Reg_Kinase/Isom"/>
</dbReference>
<evidence type="ECO:0000259" key="3">
    <source>
        <dbReference type="Pfam" id="PF20511"/>
    </source>
</evidence>
<proteinExistence type="predicted"/>
<dbReference type="SUPFAM" id="SSF51182">
    <property type="entry name" value="RmlC-like cupins"/>
    <property type="match status" value="1"/>
</dbReference>
<dbReference type="Pfam" id="PF20511">
    <property type="entry name" value="PMI_typeI_cat"/>
    <property type="match status" value="1"/>
</dbReference>
<keyword evidence="1" id="KW-0479">Metal-binding</keyword>
<gene>
    <name evidence="4" type="ORF">METZ01_LOCUS202694</name>
</gene>
<dbReference type="PANTHER" id="PTHR42742">
    <property type="entry name" value="TRANSCRIPTIONAL REPRESSOR MPRA"/>
    <property type="match status" value="1"/>
</dbReference>
<dbReference type="EMBL" id="UINC01044411">
    <property type="protein sequence ID" value="SVB49840.1"/>
    <property type="molecule type" value="Genomic_DNA"/>
</dbReference>
<dbReference type="InterPro" id="IPR046457">
    <property type="entry name" value="PMI_typeI_cat"/>
</dbReference>
<accession>A0A382EGP6</accession>
<name>A0A382EGP6_9ZZZZ</name>